<keyword evidence="3 7" id="KW-1133">Transmembrane helix</keyword>
<evidence type="ECO:0000256" key="3">
    <source>
        <dbReference type="ARBA" id="ARBA00022989"/>
    </source>
</evidence>
<evidence type="ECO:0000313" key="9">
    <source>
        <dbReference type="EMBL" id="RDW59043.1"/>
    </source>
</evidence>
<dbReference type="GO" id="GO:0016020">
    <property type="term" value="C:membrane"/>
    <property type="evidence" value="ECO:0007669"/>
    <property type="project" value="UniProtKB-SubCell"/>
</dbReference>
<dbReference type="AlphaFoldDB" id="A0A3D8QB25"/>
<protein>
    <recommendedName>
        <fullName evidence="8">Rhodopsin domain-containing protein</fullName>
    </recommendedName>
</protein>
<dbReference type="InterPro" id="IPR052337">
    <property type="entry name" value="SAT4-like"/>
</dbReference>
<evidence type="ECO:0000256" key="2">
    <source>
        <dbReference type="ARBA" id="ARBA00022692"/>
    </source>
</evidence>
<reference evidence="9 10" key="1">
    <citation type="journal article" date="2018" name="IMA Fungus">
        <title>IMA Genome-F 9: Draft genome sequence of Annulohypoxylon stygium, Aspergillus mulundensis, Berkeleyomyces basicola (syn. Thielaviopsis basicola), Ceratocystis smalleyi, two Cercospora beticola strains, Coleophoma cylindrospora, Fusarium fracticaudum, Phialophora cf. hyalina, and Morchella septimelata.</title>
        <authorList>
            <person name="Wingfield B.D."/>
            <person name="Bills G.F."/>
            <person name="Dong Y."/>
            <person name="Huang W."/>
            <person name="Nel W.J."/>
            <person name="Swalarsk-Parry B.S."/>
            <person name="Vaghefi N."/>
            <person name="Wilken P.M."/>
            <person name="An Z."/>
            <person name="de Beer Z.W."/>
            <person name="De Vos L."/>
            <person name="Chen L."/>
            <person name="Duong T.A."/>
            <person name="Gao Y."/>
            <person name="Hammerbacher A."/>
            <person name="Kikkert J.R."/>
            <person name="Li Y."/>
            <person name="Li H."/>
            <person name="Li K."/>
            <person name="Li Q."/>
            <person name="Liu X."/>
            <person name="Ma X."/>
            <person name="Naidoo K."/>
            <person name="Pethybridge S.J."/>
            <person name="Sun J."/>
            <person name="Steenkamp E.T."/>
            <person name="van der Nest M.A."/>
            <person name="van Wyk S."/>
            <person name="Wingfield M.J."/>
            <person name="Xiong C."/>
            <person name="Yue Q."/>
            <person name="Zhang X."/>
        </authorList>
    </citation>
    <scope>NUCLEOTIDE SEQUENCE [LARGE SCALE GENOMIC DNA]</scope>
    <source>
        <strain evidence="9 10">BP5796</strain>
    </source>
</reference>
<dbReference type="PANTHER" id="PTHR33048">
    <property type="entry name" value="PTH11-LIKE INTEGRAL MEMBRANE PROTEIN (AFU_ORTHOLOGUE AFUA_5G11245)"/>
    <property type="match status" value="1"/>
</dbReference>
<feature type="compositionally biased region" description="Basic and acidic residues" evidence="6">
    <location>
        <begin position="269"/>
        <end position="278"/>
    </location>
</feature>
<evidence type="ECO:0000256" key="7">
    <source>
        <dbReference type="SAM" id="Phobius"/>
    </source>
</evidence>
<dbReference type="InterPro" id="IPR049326">
    <property type="entry name" value="Rhodopsin_dom_fungi"/>
</dbReference>
<keyword evidence="2 7" id="KW-0812">Transmembrane</keyword>
<feature type="transmembrane region" description="Helical" evidence="7">
    <location>
        <begin position="197"/>
        <end position="217"/>
    </location>
</feature>
<keyword evidence="10" id="KW-1185">Reference proteome</keyword>
<feature type="transmembrane region" description="Helical" evidence="7">
    <location>
        <begin position="88"/>
        <end position="106"/>
    </location>
</feature>
<proteinExistence type="inferred from homology"/>
<dbReference type="EMBL" id="PDLN01000020">
    <property type="protein sequence ID" value="RDW59043.1"/>
    <property type="molecule type" value="Genomic_DNA"/>
</dbReference>
<comment type="similarity">
    <text evidence="5">Belongs to the SAT4 family.</text>
</comment>
<dbReference type="PANTHER" id="PTHR33048:SF92">
    <property type="entry name" value="INTEGRAL MEMBRANE PROTEIN"/>
    <property type="match status" value="1"/>
</dbReference>
<feature type="transmembrane region" description="Helical" evidence="7">
    <location>
        <begin position="45"/>
        <end position="68"/>
    </location>
</feature>
<dbReference type="OrthoDB" id="5372266at2759"/>
<evidence type="ECO:0000259" key="8">
    <source>
        <dbReference type="Pfam" id="PF20684"/>
    </source>
</evidence>
<evidence type="ECO:0000313" key="10">
    <source>
        <dbReference type="Proteomes" id="UP000256328"/>
    </source>
</evidence>
<keyword evidence="4 7" id="KW-0472">Membrane</keyword>
<feature type="transmembrane region" description="Helical" evidence="7">
    <location>
        <begin position="12"/>
        <end position="33"/>
    </location>
</feature>
<name>A0A3D8QB25_9HELO</name>
<comment type="subcellular location">
    <subcellularLocation>
        <location evidence="1">Membrane</location>
        <topology evidence="1">Multi-pass membrane protein</topology>
    </subcellularLocation>
</comment>
<feature type="transmembrane region" description="Helical" evidence="7">
    <location>
        <begin position="229"/>
        <end position="250"/>
    </location>
</feature>
<accession>A0A3D8QB25</accession>
<sequence length="278" mass="31321">MSFLTGRDDMEIAEWVLLTVALALIILRIYIRLFRERTKLFLSDIILIIAGLDGIALIITDTLTFHVGAMDNDVYSVELSKISFASNYFYDVGMGFPKMSMLAFYWGIFPASRSKLRWALYAVTAYVYTCYLTILFDDTFYCGGNVSVQWSQADGACNVFYAPDPFYINFALNLSCYIFVYALPLFLLKDVAKDMKIGILATFFMGFATLVICAVRFATLETLYSQPNFVYLFSMLEMALALITTTLPGLKSLLKRGTSIEDPESSSGDIHDDKVTEN</sequence>
<organism evidence="9 10">
    <name type="scientific">Coleophoma crateriformis</name>
    <dbReference type="NCBI Taxonomy" id="565419"/>
    <lineage>
        <taxon>Eukaryota</taxon>
        <taxon>Fungi</taxon>
        <taxon>Dikarya</taxon>
        <taxon>Ascomycota</taxon>
        <taxon>Pezizomycotina</taxon>
        <taxon>Leotiomycetes</taxon>
        <taxon>Helotiales</taxon>
        <taxon>Dermateaceae</taxon>
        <taxon>Coleophoma</taxon>
    </lineage>
</organism>
<feature type="transmembrane region" description="Helical" evidence="7">
    <location>
        <begin position="166"/>
        <end position="188"/>
    </location>
</feature>
<evidence type="ECO:0000256" key="6">
    <source>
        <dbReference type="SAM" id="MobiDB-lite"/>
    </source>
</evidence>
<evidence type="ECO:0000256" key="1">
    <source>
        <dbReference type="ARBA" id="ARBA00004141"/>
    </source>
</evidence>
<dbReference type="Pfam" id="PF20684">
    <property type="entry name" value="Fung_rhodopsin"/>
    <property type="match status" value="1"/>
</dbReference>
<feature type="domain" description="Rhodopsin" evidence="8">
    <location>
        <begin position="27"/>
        <end position="256"/>
    </location>
</feature>
<evidence type="ECO:0000256" key="4">
    <source>
        <dbReference type="ARBA" id="ARBA00023136"/>
    </source>
</evidence>
<evidence type="ECO:0000256" key="5">
    <source>
        <dbReference type="ARBA" id="ARBA00038359"/>
    </source>
</evidence>
<dbReference type="Proteomes" id="UP000256328">
    <property type="component" value="Unassembled WGS sequence"/>
</dbReference>
<feature type="region of interest" description="Disordered" evidence="6">
    <location>
        <begin position="259"/>
        <end position="278"/>
    </location>
</feature>
<feature type="transmembrane region" description="Helical" evidence="7">
    <location>
        <begin position="118"/>
        <end position="136"/>
    </location>
</feature>
<comment type="caution">
    <text evidence="9">The sequence shown here is derived from an EMBL/GenBank/DDBJ whole genome shotgun (WGS) entry which is preliminary data.</text>
</comment>
<gene>
    <name evidence="9" type="ORF">BP5796_11967</name>
</gene>